<evidence type="ECO:0000313" key="2">
    <source>
        <dbReference type="Proteomes" id="UP000324222"/>
    </source>
</evidence>
<organism evidence="1 2">
    <name type="scientific">Portunus trituberculatus</name>
    <name type="common">Swimming crab</name>
    <name type="synonym">Neptunus trituberculatus</name>
    <dbReference type="NCBI Taxonomy" id="210409"/>
    <lineage>
        <taxon>Eukaryota</taxon>
        <taxon>Metazoa</taxon>
        <taxon>Ecdysozoa</taxon>
        <taxon>Arthropoda</taxon>
        <taxon>Crustacea</taxon>
        <taxon>Multicrustacea</taxon>
        <taxon>Malacostraca</taxon>
        <taxon>Eumalacostraca</taxon>
        <taxon>Eucarida</taxon>
        <taxon>Decapoda</taxon>
        <taxon>Pleocyemata</taxon>
        <taxon>Brachyura</taxon>
        <taxon>Eubrachyura</taxon>
        <taxon>Portunoidea</taxon>
        <taxon>Portunidae</taxon>
        <taxon>Portuninae</taxon>
        <taxon>Portunus</taxon>
    </lineage>
</organism>
<accession>A0A5B7K3H0</accession>
<gene>
    <name evidence="1" type="ORF">E2C01_097008</name>
</gene>
<dbReference type="AlphaFoldDB" id="A0A5B7K3H0"/>
<dbReference type="Proteomes" id="UP000324222">
    <property type="component" value="Unassembled WGS sequence"/>
</dbReference>
<comment type="caution">
    <text evidence="1">The sequence shown here is derived from an EMBL/GenBank/DDBJ whole genome shotgun (WGS) entry which is preliminary data.</text>
</comment>
<reference evidence="1 2" key="1">
    <citation type="submission" date="2019-05" db="EMBL/GenBank/DDBJ databases">
        <title>Another draft genome of Portunus trituberculatus and its Hox gene families provides insights of decapod evolution.</title>
        <authorList>
            <person name="Jeong J.-H."/>
            <person name="Song I."/>
            <person name="Kim S."/>
            <person name="Choi T."/>
            <person name="Kim D."/>
            <person name="Ryu S."/>
            <person name="Kim W."/>
        </authorList>
    </citation>
    <scope>NUCLEOTIDE SEQUENCE [LARGE SCALE GENOMIC DNA]</scope>
    <source>
        <tissue evidence="1">Muscle</tissue>
    </source>
</reference>
<dbReference type="EMBL" id="VSRR010127276">
    <property type="protein sequence ID" value="MPD01476.1"/>
    <property type="molecule type" value="Genomic_DNA"/>
</dbReference>
<name>A0A5B7K3H0_PORTR</name>
<proteinExistence type="predicted"/>
<keyword evidence="2" id="KW-1185">Reference proteome</keyword>
<protein>
    <submittedName>
        <fullName evidence="1">Uncharacterized protein</fullName>
    </submittedName>
</protein>
<evidence type="ECO:0000313" key="1">
    <source>
        <dbReference type="EMBL" id="MPD01476.1"/>
    </source>
</evidence>
<sequence length="72" mass="7982">MLNFSYYWGLAGIRDNGLVKPRLIFARSSFVSEHITAKLSTTITPSCSLSALRSSTSRHVAIPQNLEEKILS</sequence>